<reference evidence="5" key="1">
    <citation type="journal article" date="2018" name="Sci. Rep.">
        <title>Lignite coal burning seam in the remote Altai Mountains harbors a hydrogen-driven thermophilic microbial community.</title>
        <authorList>
            <person name="Kadnikov V.V."/>
            <person name="Mardanov A.V."/>
            <person name="Ivasenko D.A."/>
            <person name="Antsiferov D.V."/>
            <person name="Beletsky A.V."/>
            <person name="Karnachuk O.V."/>
            <person name="Ravin N.V."/>
        </authorList>
    </citation>
    <scope>NUCLEOTIDE SEQUENCE [LARGE SCALE GENOMIC DNA]</scope>
</reference>
<dbReference type="InterPro" id="IPR036380">
    <property type="entry name" value="Isochorismatase-like_sf"/>
</dbReference>
<protein>
    <submittedName>
        <fullName evidence="4">Nicotinamidase</fullName>
    </submittedName>
</protein>
<comment type="similarity">
    <text evidence="1">Belongs to the isochorismatase family.</text>
</comment>
<keyword evidence="2" id="KW-0378">Hydrolase</keyword>
<proteinExistence type="inferred from homology"/>
<dbReference type="EMBL" id="PEBX01000001">
    <property type="protein sequence ID" value="PTQ57900.1"/>
    <property type="molecule type" value="Genomic_DNA"/>
</dbReference>
<dbReference type="PANTHER" id="PTHR43540:SF10">
    <property type="entry name" value="ISOCHORISMATASE"/>
    <property type="match status" value="1"/>
</dbReference>
<dbReference type="SUPFAM" id="SSF52499">
    <property type="entry name" value="Isochorismatase-like hydrolases"/>
    <property type="match status" value="1"/>
</dbReference>
<evidence type="ECO:0000259" key="3">
    <source>
        <dbReference type="Pfam" id="PF00857"/>
    </source>
</evidence>
<accession>A0A2R6Y5E8</accession>
<dbReference type="InterPro" id="IPR050272">
    <property type="entry name" value="Isochorismatase-like_hydrls"/>
</dbReference>
<organism evidence="4 5">
    <name type="scientific">Candidatus Carbonibacillus altaicus</name>
    <dbReference type="NCBI Taxonomy" id="2163959"/>
    <lineage>
        <taxon>Bacteria</taxon>
        <taxon>Bacillati</taxon>
        <taxon>Bacillota</taxon>
        <taxon>Bacilli</taxon>
        <taxon>Bacillales</taxon>
        <taxon>Candidatus Carbonibacillus</taxon>
    </lineage>
</organism>
<evidence type="ECO:0000256" key="2">
    <source>
        <dbReference type="ARBA" id="ARBA00022801"/>
    </source>
</evidence>
<evidence type="ECO:0000256" key="1">
    <source>
        <dbReference type="ARBA" id="ARBA00006336"/>
    </source>
</evidence>
<comment type="caution">
    <text evidence="4">The sequence shown here is derived from an EMBL/GenBank/DDBJ whole genome shotgun (WGS) entry which is preliminary data.</text>
</comment>
<dbReference type="PANTHER" id="PTHR43540">
    <property type="entry name" value="PEROXYUREIDOACRYLATE/UREIDOACRYLATE AMIDOHYDROLASE-RELATED"/>
    <property type="match status" value="1"/>
</dbReference>
<name>A0A2R6Y5E8_9BACL</name>
<sequence length="191" mass="21306">MSKKALLIVDYLNDFAHPDGALTAGQPAQAIDDVIVRAIDVFLERGDIVIFASDAHTEDDPEFQLWPKHAVRGTFGQAIYGKTGERAQALMSHPHVKMIEKTTYDAFYQTELEDFLREHAVTDLYLAGINTSICVMATTQGGYFRGFRMHVLEQATADLSAEAHAFALKHMANIYKAEIVRDEEAFARTPT</sequence>
<dbReference type="AlphaFoldDB" id="A0A2R6Y5E8"/>
<dbReference type="Gene3D" id="3.40.50.850">
    <property type="entry name" value="Isochorismatase-like"/>
    <property type="match status" value="1"/>
</dbReference>
<dbReference type="GO" id="GO:0016787">
    <property type="term" value="F:hydrolase activity"/>
    <property type="evidence" value="ECO:0007669"/>
    <property type="project" value="UniProtKB-KW"/>
</dbReference>
<feature type="domain" description="Isochorismatase-like" evidence="3">
    <location>
        <begin position="5"/>
        <end position="174"/>
    </location>
</feature>
<dbReference type="Pfam" id="PF00857">
    <property type="entry name" value="Isochorismatase"/>
    <property type="match status" value="1"/>
</dbReference>
<dbReference type="InterPro" id="IPR000868">
    <property type="entry name" value="Isochorismatase-like_dom"/>
</dbReference>
<gene>
    <name evidence="4" type="ORF">BSOLF_0411</name>
</gene>
<dbReference type="CDD" id="cd00431">
    <property type="entry name" value="cysteine_hydrolases"/>
    <property type="match status" value="1"/>
</dbReference>
<dbReference type="Proteomes" id="UP000244338">
    <property type="component" value="Unassembled WGS sequence"/>
</dbReference>
<evidence type="ECO:0000313" key="5">
    <source>
        <dbReference type="Proteomes" id="UP000244338"/>
    </source>
</evidence>
<evidence type="ECO:0000313" key="4">
    <source>
        <dbReference type="EMBL" id="PTQ57900.1"/>
    </source>
</evidence>